<keyword evidence="2" id="KW-1185">Reference proteome</keyword>
<evidence type="ECO:0000313" key="2">
    <source>
        <dbReference type="Proteomes" id="UP001519460"/>
    </source>
</evidence>
<gene>
    <name evidence="1" type="ORF">BaRGS_00025052</name>
</gene>
<organism evidence="1 2">
    <name type="scientific">Batillaria attramentaria</name>
    <dbReference type="NCBI Taxonomy" id="370345"/>
    <lineage>
        <taxon>Eukaryota</taxon>
        <taxon>Metazoa</taxon>
        <taxon>Spiralia</taxon>
        <taxon>Lophotrochozoa</taxon>
        <taxon>Mollusca</taxon>
        <taxon>Gastropoda</taxon>
        <taxon>Caenogastropoda</taxon>
        <taxon>Sorbeoconcha</taxon>
        <taxon>Cerithioidea</taxon>
        <taxon>Batillariidae</taxon>
        <taxon>Batillaria</taxon>
    </lineage>
</organism>
<proteinExistence type="predicted"/>
<comment type="caution">
    <text evidence="1">The sequence shown here is derived from an EMBL/GenBank/DDBJ whole genome shotgun (WGS) entry which is preliminary data.</text>
</comment>
<reference evidence="1 2" key="1">
    <citation type="journal article" date="2023" name="Sci. Data">
        <title>Genome assembly of the Korean intertidal mud-creeper Batillaria attramentaria.</title>
        <authorList>
            <person name="Patra A.K."/>
            <person name="Ho P.T."/>
            <person name="Jun S."/>
            <person name="Lee S.J."/>
            <person name="Kim Y."/>
            <person name="Won Y.J."/>
        </authorList>
    </citation>
    <scope>NUCLEOTIDE SEQUENCE [LARGE SCALE GENOMIC DNA]</scope>
    <source>
        <strain evidence="1">Wonlab-2016</strain>
    </source>
</reference>
<dbReference type="EMBL" id="JACVVK020000222">
    <property type="protein sequence ID" value="KAK7483731.1"/>
    <property type="molecule type" value="Genomic_DNA"/>
</dbReference>
<sequence length="91" mass="9929">MMCVSGNQFCCFANGLRHTTTCVLASPPSLAPGSASMSACAERPLMISKNARAQVVRVGELFTYTVRPRAFFSGTVDALLVLKLLRRFDRD</sequence>
<evidence type="ECO:0000313" key="1">
    <source>
        <dbReference type="EMBL" id="KAK7483731.1"/>
    </source>
</evidence>
<protein>
    <recommendedName>
        <fullName evidence="3">Secreted protein</fullName>
    </recommendedName>
</protein>
<accession>A0ABD0K9C9</accession>
<dbReference type="AlphaFoldDB" id="A0ABD0K9C9"/>
<dbReference type="Proteomes" id="UP001519460">
    <property type="component" value="Unassembled WGS sequence"/>
</dbReference>
<evidence type="ECO:0008006" key="3">
    <source>
        <dbReference type="Google" id="ProtNLM"/>
    </source>
</evidence>
<name>A0ABD0K9C9_9CAEN</name>